<evidence type="ECO:0000313" key="2">
    <source>
        <dbReference type="EMBL" id="MBB6354613.1"/>
    </source>
</evidence>
<sequence>MFKRRGWLLLLAATLQAGAIGGALAAPVAMQTNGRTTQPVGHYELCKRSPIECSEKTASSAPVELTRSLWKEIVAINDEVNTAVAPRTDMEMWGQEEVWSYPTTGAGDCEDYVLEKRRRLMSLGVPAGNLLITVARQPNGEGHAVLTVRTNLGEFVLDNLDTQVMAWNETPYTYLKRQSERNSGVWIAINDGRADAVASVR</sequence>
<evidence type="ECO:0000256" key="1">
    <source>
        <dbReference type="SAM" id="SignalP"/>
    </source>
</evidence>
<dbReference type="EMBL" id="JACHOU010000004">
    <property type="protein sequence ID" value="MBB6354613.1"/>
    <property type="molecule type" value="Genomic_DNA"/>
</dbReference>
<feature type="chain" id="PRO_5031122320" evidence="1">
    <location>
        <begin position="26"/>
        <end position="201"/>
    </location>
</feature>
<protein>
    <submittedName>
        <fullName evidence="2">Putative transglutaminase-like cysteine proteinase</fullName>
    </submittedName>
</protein>
<keyword evidence="3" id="KW-1185">Reference proteome</keyword>
<dbReference type="AlphaFoldDB" id="A0A7X0KL24"/>
<comment type="caution">
    <text evidence="2">The sequence shown here is derived from an EMBL/GenBank/DDBJ whole genome shotgun (WGS) entry which is preliminary data.</text>
</comment>
<keyword evidence="1" id="KW-0732">Signal</keyword>
<dbReference type="PANTHER" id="PTHR39327:SF1">
    <property type="entry name" value="BLR5470 PROTEIN"/>
    <property type="match status" value="1"/>
</dbReference>
<dbReference type="PANTHER" id="PTHR39327">
    <property type="match status" value="1"/>
</dbReference>
<feature type="signal peptide" evidence="1">
    <location>
        <begin position="1"/>
        <end position="25"/>
    </location>
</feature>
<dbReference type="Pfam" id="PF06035">
    <property type="entry name" value="Peptidase_C93"/>
    <property type="match status" value="1"/>
</dbReference>
<dbReference type="Proteomes" id="UP000536262">
    <property type="component" value="Unassembled WGS sequence"/>
</dbReference>
<name>A0A7X0KL24_9HYPH</name>
<reference evidence="2 3" key="1">
    <citation type="submission" date="2020-08" db="EMBL/GenBank/DDBJ databases">
        <title>Genomic Encyclopedia of Type Strains, Phase IV (KMG-IV): sequencing the most valuable type-strain genomes for metagenomic binning, comparative biology and taxonomic classification.</title>
        <authorList>
            <person name="Goeker M."/>
        </authorList>
    </citation>
    <scope>NUCLEOTIDE SEQUENCE [LARGE SCALE GENOMIC DNA]</scope>
    <source>
        <strain evidence="2 3">DSM 7051</strain>
    </source>
</reference>
<dbReference type="Gene3D" id="3.10.620.30">
    <property type="match status" value="1"/>
</dbReference>
<dbReference type="RefSeq" id="WP_055970713.1">
    <property type="nucleotide sequence ID" value="NZ_BAABEG010000001.1"/>
</dbReference>
<evidence type="ECO:0000313" key="3">
    <source>
        <dbReference type="Proteomes" id="UP000536262"/>
    </source>
</evidence>
<gene>
    <name evidence="2" type="ORF">GGR00_002397</name>
</gene>
<accession>A0A7X0KL24</accession>
<proteinExistence type="predicted"/>
<dbReference type="InterPro" id="IPR010319">
    <property type="entry name" value="Transglutaminase-like_Cys_pept"/>
</dbReference>
<organism evidence="2 3">
    <name type="scientific">Aminobacter aganoensis</name>
    <dbReference type="NCBI Taxonomy" id="83264"/>
    <lineage>
        <taxon>Bacteria</taxon>
        <taxon>Pseudomonadati</taxon>
        <taxon>Pseudomonadota</taxon>
        <taxon>Alphaproteobacteria</taxon>
        <taxon>Hyphomicrobiales</taxon>
        <taxon>Phyllobacteriaceae</taxon>
        <taxon>Aminobacter</taxon>
    </lineage>
</organism>